<evidence type="ECO:0000259" key="2">
    <source>
        <dbReference type="Pfam" id="PF00561"/>
    </source>
</evidence>
<dbReference type="PRINTS" id="PR00412">
    <property type="entry name" value="EPOXHYDRLASE"/>
</dbReference>
<protein>
    <submittedName>
        <fullName evidence="3">Alpha/beta fold hydrolase</fullName>
    </submittedName>
</protein>
<evidence type="ECO:0000313" key="3">
    <source>
        <dbReference type="EMBL" id="MFD1232000.1"/>
    </source>
</evidence>
<feature type="domain" description="AB hydrolase-1" evidence="2">
    <location>
        <begin position="41"/>
        <end position="153"/>
    </location>
</feature>
<evidence type="ECO:0000256" key="1">
    <source>
        <dbReference type="ARBA" id="ARBA00022801"/>
    </source>
</evidence>
<dbReference type="GO" id="GO:0016787">
    <property type="term" value="F:hydrolase activity"/>
    <property type="evidence" value="ECO:0007669"/>
    <property type="project" value="UniProtKB-KW"/>
</dbReference>
<dbReference type="InterPro" id="IPR029058">
    <property type="entry name" value="AB_hydrolase_fold"/>
</dbReference>
<dbReference type="PRINTS" id="PR00111">
    <property type="entry name" value="ABHYDROLASE"/>
</dbReference>
<dbReference type="EMBL" id="JBHTMB010000012">
    <property type="protein sequence ID" value="MFD1232000.1"/>
    <property type="molecule type" value="Genomic_DNA"/>
</dbReference>
<gene>
    <name evidence="3" type="ORF">ACFQ34_01770</name>
</gene>
<dbReference type="SUPFAM" id="SSF53474">
    <property type="entry name" value="alpha/beta-Hydrolases"/>
    <property type="match status" value="1"/>
</dbReference>
<dbReference type="InterPro" id="IPR000073">
    <property type="entry name" value="AB_hydrolase_1"/>
</dbReference>
<organism evidence="3 4">
    <name type="scientific">Pseudonocardia benzenivorans</name>
    <dbReference type="NCBI Taxonomy" id="228005"/>
    <lineage>
        <taxon>Bacteria</taxon>
        <taxon>Bacillati</taxon>
        <taxon>Actinomycetota</taxon>
        <taxon>Actinomycetes</taxon>
        <taxon>Pseudonocardiales</taxon>
        <taxon>Pseudonocardiaceae</taxon>
        <taxon>Pseudonocardia</taxon>
    </lineage>
</organism>
<proteinExistence type="predicted"/>
<dbReference type="Pfam" id="PF00561">
    <property type="entry name" value="Abhydrolase_1"/>
    <property type="match status" value="1"/>
</dbReference>
<reference evidence="4" key="1">
    <citation type="journal article" date="2019" name="Int. J. Syst. Evol. Microbiol.">
        <title>The Global Catalogue of Microorganisms (GCM) 10K type strain sequencing project: providing services to taxonomists for standard genome sequencing and annotation.</title>
        <authorList>
            <consortium name="The Broad Institute Genomics Platform"/>
            <consortium name="The Broad Institute Genome Sequencing Center for Infectious Disease"/>
            <person name="Wu L."/>
            <person name="Ma J."/>
        </authorList>
    </citation>
    <scope>NUCLEOTIDE SEQUENCE [LARGE SCALE GENOMIC DNA]</scope>
    <source>
        <strain evidence="4">CCUG 49018</strain>
    </source>
</reference>
<comment type="caution">
    <text evidence="3">The sequence shown here is derived from an EMBL/GenBank/DDBJ whole genome shotgun (WGS) entry which is preliminary data.</text>
</comment>
<dbReference type="RefSeq" id="WP_346090961.1">
    <property type="nucleotide sequence ID" value="NZ_BAABKS010000017.1"/>
</dbReference>
<accession>A0ABW3VBC2</accession>
<keyword evidence="4" id="KW-1185">Reference proteome</keyword>
<dbReference type="Gene3D" id="3.40.50.1820">
    <property type="entry name" value="alpha/beta hydrolase"/>
    <property type="match status" value="1"/>
</dbReference>
<name>A0ABW3VBC2_9PSEU</name>
<sequence length="313" mass="34638">MIVTLDQLPDAVRAEYPYASRFVSVNGMRMHHVDEGPRDAPPVVLLHGNPTWGYLWRDTMRPLLEAGFRVVVPDQIGFGLSEKPSLHGTHTLANHTANVVALLDALDLRGVVLGLHDWGGPTGLGAAVSRPDRIAAIAVMSTWAWTASPAEFHQRVLPWRTLHAPLLGPYLMGRRAAMPGRGMYLSVVDRARFADGAQHVYEAILSDPADRDLTWTWPRSIPIGLPSDIETEHFRWLEAEVRALHRPSTVIWGREDDVFEPGVFAAHWHEIWPHAEGTHLVTGRHFLQEDSGAEIGALLVDFADRAVRSAGGS</sequence>
<evidence type="ECO:0000313" key="4">
    <source>
        <dbReference type="Proteomes" id="UP001597182"/>
    </source>
</evidence>
<keyword evidence="1 3" id="KW-0378">Hydrolase</keyword>
<dbReference type="PANTHER" id="PTHR43329">
    <property type="entry name" value="EPOXIDE HYDROLASE"/>
    <property type="match status" value="1"/>
</dbReference>
<dbReference type="Proteomes" id="UP001597182">
    <property type="component" value="Unassembled WGS sequence"/>
</dbReference>
<dbReference type="InterPro" id="IPR000639">
    <property type="entry name" value="Epox_hydrolase-like"/>
</dbReference>